<keyword evidence="1" id="KW-1133">Transmembrane helix</keyword>
<comment type="caution">
    <text evidence="2">The sequence shown here is derived from an EMBL/GenBank/DDBJ whole genome shotgun (WGS) entry which is preliminary data.</text>
</comment>
<evidence type="ECO:0000313" key="2">
    <source>
        <dbReference type="EMBL" id="CAD8111005.1"/>
    </source>
</evidence>
<reference evidence="2" key="1">
    <citation type="submission" date="2021-01" db="EMBL/GenBank/DDBJ databases">
        <authorList>
            <consortium name="Genoscope - CEA"/>
            <person name="William W."/>
        </authorList>
    </citation>
    <scope>NUCLEOTIDE SEQUENCE</scope>
</reference>
<keyword evidence="1" id="KW-0812">Transmembrane</keyword>
<keyword evidence="3" id="KW-1185">Reference proteome</keyword>
<name>A0A8S1Q734_9CILI</name>
<gene>
    <name evidence="2" type="ORF">PSON_ATCC_30995.1.T0970072</name>
</gene>
<organism evidence="2 3">
    <name type="scientific">Paramecium sonneborni</name>
    <dbReference type="NCBI Taxonomy" id="65129"/>
    <lineage>
        <taxon>Eukaryota</taxon>
        <taxon>Sar</taxon>
        <taxon>Alveolata</taxon>
        <taxon>Ciliophora</taxon>
        <taxon>Intramacronucleata</taxon>
        <taxon>Oligohymenophorea</taxon>
        <taxon>Peniculida</taxon>
        <taxon>Parameciidae</taxon>
        <taxon>Paramecium</taxon>
    </lineage>
</organism>
<dbReference type="EMBL" id="CAJJDN010000097">
    <property type="protein sequence ID" value="CAD8111005.1"/>
    <property type="molecule type" value="Genomic_DNA"/>
</dbReference>
<sequence>MITIIIILNLNYNKIKMYNYQNSFFGSPHYKYASIIALVYFAFEIYTFYFRFNKFKCSFNRESFDCILNSIVIVSAIYCGIQAKTFQPTKTLTFYVKIGIFILFYIMNSCININNVSNNKKYS</sequence>
<feature type="transmembrane region" description="Helical" evidence="1">
    <location>
        <begin position="64"/>
        <end position="83"/>
    </location>
</feature>
<feature type="transmembrane region" description="Helical" evidence="1">
    <location>
        <begin position="95"/>
        <end position="113"/>
    </location>
</feature>
<dbReference type="Proteomes" id="UP000692954">
    <property type="component" value="Unassembled WGS sequence"/>
</dbReference>
<protein>
    <submittedName>
        <fullName evidence="2">Uncharacterized protein</fullName>
    </submittedName>
</protein>
<evidence type="ECO:0000256" key="1">
    <source>
        <dbReference type="SAM" id="Phobius"/>
    </source>
</evidence>
<evidence type="ECO:0000313" key="3">
    <source>
        <dbReference type="Proteomes" id="UP000692954"/>
    </source>
</evidence>
<accession>A0A8S1Q734</accession>
<dbReference type="AlphaFoldDB" id="A0A8S1Q734"/>
<feature type="transmembrane region" description="Helical" evidence="1">
    <location>
        <begin position="32"/>
        <end position="52"/>
    </location>
</feature>
<proteinExistence type="predicted"/>
<keyword evidence="1" id="KW-0472">Membrane</keyword>